<dbReference type="InterPro" id="IPR002347">
    <property type="entry name" value="SDR_fam"/>
</dbReference>
<dbReference type="Proteomes" id="UP000317178">
    <property type="component" value="Chromosome"/>
</dbReference>
<dbReference type="GO" id="GO:0032787">
    <property type="term" value="P:monocarboxylic acid metabolic process"/>
    <property type="evidence" value="ECO:0007669"/>
    <property type="project" value="UniProtKB-ARBA"/>
</dbReference>
<dbReference type="PRINTS" id="PR00080">
    <property type="entry name" value="SDRFAMILY"/>
</dbReference>
<dbReference type="PROSITE" id="PS00061">
    <property type="entry name" value="ADH_SHORT"/>
    <property type="match status" value="1"/>
</dbReference>
<dbReference type="PRINTS" id="PR00081">
    <property type="entry name" value="GDHRDH"/>
</dbReference>
<dbReference type="EMBL" id="CP036281">
    <property type="protein sequence ID" value="QDU81145.1"/>
    <property type="molecule type" value="Genomic_DNA"/>
</dbReference>
<dbReference type="AlphaFoldDB" id="A0A518CPJ3"/>
<dbReference type="InterPro" id="IPR050259">
    <property type="entry name" value="SDR"/>
</dbReference>
<evidence type="ECO:0000256" key="1">
    <source>
        <dbReference type="ARBA" id="ARBA00006484"/>
    </source>
</evidence>
<dbReference type="EC" id="1.1.1.100" evidence="2"/>
<keyword evidence="2" id="KW-0560">Oxidoreductase</keyword>
<dbReference type="Gene3D" id="3.40.50.720">
    <property type="entry name" value="NAD(P)-binding Rossmann-like Domain"/>
    <property type="match status" value="1"/>
</dbReference>
<evidence type="ECO:0000313" key="2">
    <source>
        <dbReference type="EMBL" id="QDU81145.1"/>
    </source>
</evidence>
<dbReference type="KEGG" id="plon:Pla110_28820"/>
<dbReference type="CDD" id="cd05233">
    <property type="entry name" value="SDR_c"/>
    <property type="match status" value="1"/>
</dbReference>
<dbReference type="InterPro" id="IPR036291">
    <property type="entry name" value="NAD(P)-bd_dom_sf"/>
</dbReference>
<evidence type="ECO:0000313" key="3">
    <source>
        <dbReference type="Proteomes" id="UP000317178"/>
    </source>
</evidence>
<dbReference type="FunFam" id="3.40.50.720:FF:000084">
    <property type="entry name" value="Short-chain dehydrogenase reductase"/>
    <property type="match status" value="1"/>
</dbReference>
<dbReference type="PANTHER" id="PTHR42879">
    <property type="entry name" value="3-OXOACYL-(ACYL-CARRIER-PROTEIN) REDUCTASE"/>
    <property type="match status" value="1"/>
</dbReference>
<dbReference type="Pfam" id="PF13561">
    <property type="entry name" value="adh_short_C2"/>
    <property type="match status" value="1"/>
</dbReference>
<name>A0A518CPJ3_9PLAN</name>
<sequence length="255" mass="27215">MTSPFDLTGKVALITGGSRGLGKAMARGLAIAGADIIIASRDEDTLKRSLAEIMKGTQVRGKYLIADMTNRESVHELGQQAIAAMGQVDILINNAGGNVPEEADQIQDENWDKIVELNLSSCMALSRSVIPNMKERKWGRIIHISSIMGIASKRGRNAYSATKSALMGLARAQALELGPYGITSNCLAPGPFLTELPASVLSDEEKERFSDRTALKRWGQPEELAGPALLLASNAGSYITGETLVVDGGTLINTF</sequence>
<dbReference type="OrthoDB" id="9803333at2"/>
<dbReference type="GO" id="GO:0004316">
    <property type="term" value="F:3-oxoacyl-[acyl-carrier-protein] reductase (NADPH) activity"/>
    <property type="evidence" value="ECO:0007669"/>
    <property type="project" value="UniProtKB-EC"/>
</dbReference>
<dbReference type="SUPFAM" id="SSF51735">
    <property type="entry name" value="NAD(P)-binding Rossmann-fold domains"/>
    <property type="match status" value="1"/>
</dbReference>
<comment type="similarity">
    <text evidence="1">Belongs to the short-chain dehydrogenases/reductases (SDR) family.</text>
</comment>
<gene>
    <name evidence="2" type="primary">fabG_6</name>
    <name evidence="2" type="ORF">Pla110_28820</name>
</gene>
<protein>
    <submittedName>
        <fullName evidence="2">3-oxoacyl-[acyl-carrier-protein] reductase FabG</fullName>
        <ecNumber evidence="2">1.1.1.100</ecNumber>
    </submittedName>
</protein>
<organism evidence="2 3">
    <name type="scientific">Polystyrenella longa</name>
    <dbReference type="NCBI Taxonomy" id="2528007"/>
    <lineage>
        <taxon>Bacteria</taxon>
        <taxon>Pseudomonadati</taxon>
        <taxon>Planctomycetota</taxon>
        <taxon>Planctomycetia</taxon>
        <taxon>Planctomycetales</taxon>
        <taxon>Planctomycetaceae</taxon>
        <taxon>Polystyrenella</taxon>
    </lineage>
</organism>
<dbReference type="InterPro" id="IPR020904">
    <property type="entry name" value="Sc_DH/Rdtase_CS"/>
</dbReference>
<reference evidence="2 3" key="1">
    <citation type="submission" date="2019-02" db="EMBL/GenBank/DDBJ databases">
        <title>Deep-cultivation of Planctomycetes and their phenomic and genomic characterization uncovers novel biology.</title>
        <authorList>
            <person name="Wiegand S."/>
            <person name="Jogler M."/>
            <person name="Boedeker C."/>
            <person name="Pinto D."/>
            <person name="Vollmers J."/>
            <person name="Rivas-Marin E."/>
            <person name="Kohn T."/>
            <person name="Peeters S.H."/>
            <person name="Heuer A."/>
            <person name="Rast P."/>
            <person name="Oberbeckmann S."/>
            <person name="Bunk B."/>
            <person name="Jeske O."/>
            <person name="Meyerdierks A."/>
            <person name="Storesund J.E."/>
            <person name="Kallscheuer N."/>
            <person name="Luecker S."/>
            <person name="Lage O.M."/>
            <person name="Pohl T."/>
            <person name="Merkel B.J."/>
            <person name="Hornburger P."/>
            <person name="Mueller R.-W."/>
            <person name="Bruemmer F."/>
            <person name="Labrenz M."/>
            <person name="Spormann A.M."/>
            <person name="Op den Camp H."/>
            <person name="Overmann J."/>
            <person name="Amann R."/>
            <person name="Jetten M.S.M."/>
            <person name="Mascher T."/>
            <person name="Medema M.H."/>
            <person name="Devos D.P."/>
            <person name="Kaster A.-K."/>
            <person name="Ovreas L."/>
            <person name="Rohde M."/>
            <person name="Galperin M.Y."/>
            <person name="Jogler C."/>
        </authorList>
    </citation>
    <scope>NUCLEOTIDE SEQUENCE [LARGE SCALE GENOMIC DNA]</scope>
    <source>
        <strain evidence="2 3">Pla110</strain>
    </source>
</reference>
<proteinExistence type="inferred from homology"/>
<accession>A0A518CPJ3</accession>
<keyword evidence="3" id="KW-1185">Reference proteome</keyword>